<protein>
    <submittedName>
        <fullName evidence="1">Uncharacterized protein</fullName>
    </submittedName>
</protein>
<keyword evidence="2" id="KW-1185">Reference proteome</keyword>
<reference evidence="1 2" key="1">
    <citation type="journal article" date="2019" name="bioRxiv">
        <title>Genomics, evolutionary history and diagnostics of the Alternaria alternata species group including apple and Asian pear pathotypes.</title>
        <authorList>
            <person name="Armitage A.D."/>
            <person name="Cockerton H.M."/>
            <person name="Sreenivasaprasad S."/>
            <person name="Woodhall J.W."/>
            <person name="Lane C.R."/>
            <person name="Harrison R.J."/>
            <person name="Clarkson J.P."/>
        </authorList>
    </citation>
    <scope>NUCLEOTIDE SEQUENCE [LARGE SCALE GENOMIC DNA]</scope>
    <source>
        <strain evidence="1 2">FERA 650</strain>
    </source>
</reference>
<organism evidence="1 2">
    <name type="scientific">Alternaria gaisen</name>
    <dbReference type="NCBI Taxonomy" id="167740"/>
    <lineage>
        <taxon>Eukaryota</taxon>
        <taxon>Fungi</taxon>
        <taxon>Dikarya</taxon>
        <taxon>Ascomycota</taxon>
        <taxon>Pezizomycotina</taxon>
        <taxon>Dothideomycetes</taxon>
        <taxon>Pleosporomycetidae</taxon>
        <taxon>Pleosporales</taxon>
        <taxon>Pleosporineae</taxon>
        <taxon>Pleosporaceae</taxon>
        <taxon>Alternaria</taxon>
        <taxon>Alternaria sect. Alternaria</taxon>
    </lineage>
</organism>
<gene>
    <name evidence="1" type="ORF">AG0111_0g8536</name>
</gene>
<sequence length="177" mass="18796">MRFSNRTHGALGLSAALFIATISSVTALSQEPNDTYDYIVVGSGPGGGPLAVNLAKAGSKTLLLEASDDESAEKRTQALALSEVPNPANLGWSLWVRHYGGDEQTKRYQRLTWRLPNGHLWVGPGSSAPAGAEMLGVQYPRGATLGGSTLVNAGFNILPSERDWSQIEALTGDSSWK</sequence>
<dbReference type="EMBL" id="PDWZ02000008">
    <property type="protein sequence ID" value="KAB2103346.1"/>
    <property type="molecule type" value="Genomic_DNA"/>
</dbReference>
<evidence type="ECO:0000313" key="2">
    <source>
        <dbReference type="Proteomes" id="UP000293547"/>
    </source>
</evidence>
<accession>A0ACB6FFX2</accession>
<proteinExistence type="predicted"/>
<name>A0ACB6FFX2_9PLEO</name>
<dbReference type="Proteomes" id="UP000293547">
    <property type="component" value="Unassembled WGS sequence"/>
</dbReference>
<evidence type="ECO:0000313" key="1">
    <source>
        <dbReference type="EMBL" id="KAB2103346.1"/>
    </source>
</evidence>
<comment type="caution">
    <text evidence="1">The sequence shown here is derived from an EMBL/GenBank/DDBJ whole genome shotgun (WGS) entry which is preliminary data.</text>
</comment>